<feature type="compositionally biased region" description="Low complexity" evidence="1">
    <location>
        <begin position="153"/>
        <end position="179"/>
    </location>
</feature>
<reference evidence="2" key="1">
    <citation type="submission" date="2022-08" db="EMBL/GenBank/DDBJ databases">
        <authorList>
            <person name="Tistechok S."/>
            <person name="Samborskyy M."/>
            <person name="Roman I."/>
        </authorList>
    </citation>
    <scope>NUCLEOTIDE SEQUENCE</scope>
    <source>
        <strain evidence="2">DSM 103496</strain>
    </source>
</reference>
<comment type="caution">
    <text evidence="2">The sequence shown here is derived from an EMBL/GenBank/DDBJ whole genome shotgun (WGS) entry which is preliminary data.</text>
</comment>
<evidence type="ECO:0000313" key="3">
    <source>
        <dbReference type="Proteomes" id="UP001141259"/>
    </source>
</evidence>
<evidence type="ECO:0000256" key="1">
    <source>
        <dbReference type="SAM" id="MobiDB-lite"/>
    </source>
</evidence>
<name>A0A9X3AK10_9PSEU</name>
<sequence length="315" mass="32216">MVDWAGSADSGKHRLHERVAGWPHPECEPRPTAHTRPSAGPGQVPAQRGGRPVPDPLVDSDGSGLRKFNIGLVPASVTPPRTWKRAAWFAVASSGCVLVGLAIAAAKLVGSSGPVERIGMPEYPAAVPIVTDFGTRTSTPSAGSPAPDTRPQAPGRASTTAAAPSSGAAPSSSASSSGSTSGGAGPTTATSPGAPSTTSPTVTTVPSQEQPLVDSTAIAGRTEKFYEELAANTETAMALTTEAFRSDTEALLEQRFADVSLIEVKEISVDPSKGITISTLQITRKDGTASTEQRELTFTLSGNPLINAERLAAIG</sequence>
<accession>A0A9X3AK10</accession>
<dbReference type="EMBL" id="JANYMP010000023">
    <property type="protein sequence ID" value="MCS7482250.1"/>
    <property type="molecule type" value="Genomic_DNA"/>
</dbReference>
<dbReference type="Proteomes" id="UP001141259">
    <property type="component" value="Unassembled WGS sequence"/>
</dbReference>
<protein>
    <submittedName>
        <fullName evidence="2">Uncharacterized protein</fullName>
    </submittedName>
</protein>
<evidence type="ECO:0000313" key="2">
    <source>
        <dbReference type="EMBL" id="MCS7482250.1"/>
    </source>
</evidence>
<gene>
    <name evidence="2" type="ORF">NZH93_35840</name>
</gene>
<dbReference type="AlphaFoldDB" id="A0A9X3AK10"/>
<organism evidence="2 3">
    <name type="scientific">Umezawaea endophytica</name>
    <dbReference type="NCBI Taxonomy" id="1654476"/>
    <lineage>
        <taxon>Bacteria</taxon>
        <taxon>Bacillati</taxon>
        <taxon>Actinomycetota</taxon>
        <taxon>Actinomycetes</taxon>
        <taxon>Pseudonocardiales</taxon>
        <taxon>Pseudonocardiaceae</taxon>
        <taxon>Umezawaea</taxon>
    </lineage>
</organism>
<feature type="region of interest" description="Disordered" evidence="1">
    <location>
        <begin position="1"/>
        <end position="61"/>
    </location>
</feature>
<feature type="region of interest" description="Disordered" evidence="1">
    <location>
        <begin position="134"/>
        <end position="212"/>
    </location>
</feature>
<keyword evidence="3" id="KW-1185">Reference proteome</keyword>
<dbReference type="RefSeq" id="WP_259627735.1">
    <property type="nucleotide sequence ID" value="NZ_JANYMP010000023.1"/>
</dbReference>
<feature type="compositionally biased region" description="Low complexity" evidence="1">
    <location>
        <begin position="186"/>
        <end position="207"/>
    </location>
</feature>
<proteinExistence type="predicted"/>